<feature type="domain" description="EF-hand" evidence="7">
    <location>
        <begin position="229"/>
        <end position="264"/>
    </location>
</feature>
<comment type="subcellular location">
    <subcellularLocation>
        <location evidence="1">Membrane</location>
        <topology evidence="1">Multi-pass membrane protein</topology>
    </subcellularLocation>
</comment>
<feature type="transmembrane region" description="Helical" evidence="6">
    <location>
        <begin position="64"/>
        <end position="86"/>
    </location>
</feature>
<comment type="caution">
    <text evidence="8">The sequence shown here is derived from an EMBL/GenBank/DDBJ whole genome shotgun (WGS) entry which is preliminary data.</text>
</comment>
<dbReference type="GO" id="GO:0005509">
    <property type="term" value="F:calcium ion binding"/>
    <property type="evidence" value="ECO:0007669"/>
    <property type="project" value="InterPro"/>
</dbReference>
<dbReference type="PROSITE" id="PS00018">
    <property type="entry name" value="EF_HAND_1"/>
    <property type="match status" value="2"/>
</dbReference>
<evidence type="ECO:0000256" key="4">
    <source>
        <dbReference type="ARBA" id="ARBA00022989"/>
    </source>
</evidence>
<dbReference type="SUPFAM" id="SSF47473">
    <property type="entry name" value="EF-hand"/>
    <property type="match status" value="1"/>
</dbReference>
<dbReference type="InterPro" id="IPR011992">
    <property type="entry name" value="EF-hand-dom_pair"/>
</dbReference>
<dbReference type="Pfam" id="PF08507">
    <property type="entry name" value="COPI_assoc"/>
    <property type="match status" value="1"/>
</dbReference>
<dbReference type="CDD" id="cd00051">
    <property type="entry name" value="EFh"/>
    <property type="match status" value="1"/>
</dbReference>
<protein>
    <recommendedName>
        <fullName evidence="7">EF-hand domain-containing protein</fullName>
    </recommendedName>
</protein>
<dbReference type="InterPro" id="IPR002048">
    <property type="entry name" value="EF_hand_dom"/>
</dbReference>
<keyword evidence="2 6" id="KW-0812">Transmembrane</keyword>
<keyword evidence="3" id="KW-0106">Calcium</keyword>
<dbReference type="PANTHER" id="PTHR28128">
    <property type="entry name" value="GOLGI APPARATUS MEMBRANE PROTEIN TVP15"/>
    <property type="match status" value="1"/>
</dbReference>
<name>A0A9W6ZWW8_9STRA</name>
<dbReference type="Proteomes" id="UP001162640">
    <property type="component" value="Unassembled WGS sequence"/>
</dbReference>
<evidence type="ECO:0000256" key="1">
    <source>
        <dbReference type="ARBA" id="ARBA00004141"/>
    </source>
</evidence>
<evidence type="ECO:0000313" key="8">
    <source>
        <dbReference type="EMBL" id="GMH58440.1"/>
    </source>
</evidence>
<dbReference type="EMBL" id="BLQM01000064">
    <property type="protein sequence ID" value="GMH58440.1"/>
    <property type="molecule type" value="Genomic_DNA"/>
</dbReference>
<evidence type="ECO:0000259" key="7">
    <source>
        <dbReference type="PROSITE" id="PS50222"/>
    </source>
</evidence>
<dbReference type="Pfam" id="PF13499">
    <property type="entry name" value="EF-hand_7"/>
    <property type="match status" value="1"/>
</dbReference>
<dbReference type="AlphaFoldDB" id="A0A9W6ZWW8"/>
<feature type="transmembrane region" description="Helical" evidence="6">
    <location>
        <begin position="92"/>
        <end position="113"/>
    </location>
</feature>
<dbReference type="Gene3D" id="1.10.238.10">
    <property type="entry name" value="EF-hand"/>
    <property type="match status" value="1"/>
</dbReference>
<evidence type="ECO:0000256" key="2">
    <source>
        <dbReference type="ARBA" id="ARBA00022692"/>
    </source>
</evidence>
<dbReference type="GO" id="GO:0016020">
    <property type="term" value="C:membrane"/>
    <property type="evidence" value="ECO:0007669"/>
    <property type="project" value="UniProtKB-SubCell"/>
</dbReference>
<evidence type="ECO:0000256" key="3">
    <source>
        <dbReference type="ARBA" id="ARBA00022837"/>
    </source>
</evidence>
<keyword evidence="5 6" id="KW-0472">Membrane</keyword>
<accession>A0A9W6ZWW8</accession>
<evidence type="ECO:0000256" key="5">
    <source>
        <dbReference type="ARBA" id="ARBA00023136"/>
    </source>
</evidence>
<dbReference type="PROSITE" id="PS50222">
    <property type="entry name" value="EF_HAND_2"/>
    <property type="match status" value="2"/>
</dbReference>
<feature type="transmembrane region" description="Helical" evidence="6">
    <location>
        <begin position="134"/>
        <end position="156"/>
    </location>
</feature>
<dbReference type="InterPro" id="IPR018247">
    <property type="entry name" value="EF_Hand_1_Ca_BS"/>
</dbReference>
<dbReference type="SMART" id="SM00054">
    <property type="entry name" value="EFh"/>
    <property type="match status" value="2"/>
</dbReference>
<evidence type="ECO:0000256" key="6">
    <source>
        <dbReference type="SAM" id="Phobius"/>
    </source>
</evidence>
<feature type="transmembrane region" description="Helical" evidence="6">
    <location>
        <begin position="162"/>
        <end position="182"/>
    </location>
</feature>
<evidence type="ECO:0000313" key="9">
    <source>
        <dbReference type="Proteomes" id="UP001162640"/>
    </source>
</evidence>
<sequence length="274" mass="29826">MKKVGSKKDTTSVDSGEADPLVDLKAQGEGMVKDAMKAASQVAAMGFVKDQLDSLKGLTHKGPMTFRVAAFLGGLAMICQCFLGSISKLFSFSPLQALIEVYCGIFGVIIVILEGQDYAFLKTFRTYVEDYCKILTFTWGRGIFYMFAGSLMVSQFNLFDMAIGGWMCFVGFTSVVVGQHTANKLTDLKKTLASEAVVKEKFKAMDSDNSGTLDSAELAALCKALGSSLDHNELVAALNTMDKDGNGSISYEEFYGWWSGWKHEKESIGGRMSV</sequence>
<keyword evidence="4 6" id="KW-1133">Transmembrane helix</keyword>
<organism evidence="8 9">
    <name type="scientific">Triparma laevis f. inornata</name>
    <dbReference type="NCBI Taxonomy" id="1714386"/>
    <lineage>
        <taxon>Eukaryota</taxon>
        <taxon>Sar</taxon>
        <taxon>Stramenopiles</taxon>
        <taxon>Ochrophyta</taxon>
        <taxon>Bolidophyceae</taxon>
        <taxon>Parmales</taxon>
        <taxon>Triparmaceae</taxon>
        <taxon>Triparma</taxon>
    </lineage>
</organism>
<reference evidence="9" key="1">
    <citation type="journal article" date="2023" name="Commun. Biol.">
        <title>Genome analysis of Parmales, the sister group of diatoms, reveals the evolutionary specialization of diatoms from phago-mixotrophs to photoautotrophs.</title>
        <authorList>
            <person name="Ban H."/>
            <person name="Sato S."/>
            <person name="Yoshikawa S."/>
            <person name="Yamada K."/>
            <person name="Nakamura Y."/>
            <person name="Ichinomiya M."/>
            <person name="Sato N."/>
            <person name="Blanc-Mathieu R."/>
            <person name="Endo H."/>
            <person name="Kuwata A."/>
            <person name="Ogata H."/>
        </authorList>
    </citation>
    <scope>NUCLEOTIDE SEQUENCE [LARGE SCALE GENOMIC DNA]</scope>
</reference>
<proteinExistence type="predicted"/>
<dbReference type="InterPro" id="IPR013714">
    <property type="entry name" value="Golgi_TVP15"/>
</dbReference>
<feature type="domain" description="EF-hand" evidence="7">
    <location>
        <begin position="193"/>
        <end position="228"/>
    </location>
</feature>
<dbReference type="PANTHER" id="PTHR28128:SF1">
    <property type="entry name" value="GOLGI APPARATUS MEMBRANE PROTEIN TVP15"/>
    <property type="match status" value="1"/>
</dbReference>
<gene>
    <name evidence="8" type="ORF">TL16_g02610</name>
</gene>